<name>A0A367KJU5_RHIST</name>
<dbReference type="InterPro" id="IPR004838">
    <property type="entry name" value="NHTrfase_class1_PyrdxlP-BS"/>
</dbReference>
<keyword evidence="5" id="KW-1185">Reference proteome</keyword>
<evidence type="ECO:0000256" key="2">
    <source>
        <dbReference type="ARBA" id="ARBA00022898"/>
    </source>
</evidence>
<evidence type="ECO:0000259" key="3">
    <source>
        <dbReference type="Pfam" id="PF00155"/>
    </source>
</evidence>
<dbReference type="EMBL" id="PJQM01001367">
    <property type="protein sequence ID" value="RCI02504.1"/>
    <property type="molecule type" value="Genomic_DNA"/>
</dbReference>
<dbReference type="CDD" id="cd00609">
    <property type="entry name" value="AAT_like"/>
    <property type="match status" value="1"/>
</dbReference>
<organism evidence="4 5">
    <name type="scientific">Rhizopus stolonifer</name>
    <name type="common">Rhizopus nigricans</name>
    <dbReference type="NCBI Taxonomy" id="4846"/>
    <lineage>
        <taxon>Eukaryota</taxon>
        <taxon>Fungi</taxon>
        <taxon>Fungi incertae sedis</taxon>
        <taxon>Mucoromycota</taxon>
        <taxon>Mucoromycotina</taxon>
        <taxon>Mucoromycetes</taxon>
        <taxon>Mucorales</taxon>
        <taxon>Mucorineae</taxon>
        <taxon>Rhizopodaceae</taxon>
        <taxon>Rhizopus</taxon>
    </lineage>
</organism>
<dbReference type="PRINTS" id="PR00753">
    <property type="entry name" value="ACCSYNTHASE"/>
</dbReference>
<dbReference type="Gene3D" id="3.40.640.10">
    <property type="entry name" value="Type I PLP-dependent aspartate aminotransferase-like (Major domain)"/>
    <property type="match status" value="1"/>
</dbReference>
<protein>
    <recommendedName>
        <fullName evidence="3">Aminotransferase class I/classII large domain-containing protein</fullName>
    </recommendedName>
</protein>
<comment type="caution">
    <text evidence="4">The sequence shown here is derived from an EMBL/GenBank/DDBJ whole genome shotgun (WGS) entry which is preliminary data.</text>
</comment>
<sequence length="434" mass="49732">SDYVHSLKTQESFKKKMSVSIRAKKALTVSCPMFDCFSEAKDKLNEPGFINLGVAHNDLLQNMISDKLKKCVEIKEEDFNYGLPMGSVKLRVLVADFLNRHFVPYYPLKEHHIFVETGAGASIYQLVMNISDIGDYCMIPVPYYGAFDLDVGVHTGVRILEAHVHDPYTMRVDEEELKIIYQEAINAGKKMTSILITNPSNPSGRCYSRKDLDVFLKFASTHQLHVIFDEIYALSSYSHFVDASKPDPFVSILSIDYETVIDPSLVHVIYGMSKDFAMNGFRIGFIIDQFNEPLKTSLMCSAHFSYISSLTDRMLCNFFSDETWVDKYIVANRKELAVTYEKTTGFLRKNGIEFIPGEAGHFFMINTRSFLNKKDVTLDDEKRIWRNMINRGVYVVPGYAFHTHMSGYFRLTFALPWDILKLGLERMVKGLKDE</sequence>
<accession>A0A367KJU5</accession>
<feature type="domain" description="Aminotransferase class I/classII large" evidence="3">
    <location>
        <begin position="50"/>
        <end position="414"/>
    </location>
</feature>
<keyword evidence="2" id="KW-0663">Pyridoxal phosphate</keyword>
<feature type="non-terminal residue" evidence="4">
    <location>
        <position position="1"/>
    </location>
</feature>
<evidence type="ECO:0000313" key="5">
    <source>
        <dbReference type="Proteomes" id="UP000253551"/>
    </source>
</evidence>
<dbReference type="GO" id="GO:0008483">
    <property type="term" value="F:transaminase activity"/>
    <property type="evidence" value="ECO:0007669"/>
    <property type="project" value="TreeGrafter"/>
</dbReference>
<dbReference type="PROSITE" id="PS00105">
    <property type="entry name" value="AA_TRANSFER_CLASS_1"/>
    <property type="match status" value="1"/>
</dbReference>
<evidence type="ECO:0000256" key="1">
    <source>
        <dbReference type="ARBA" id="ARBA00007441"/>
    </source>
</evidence>
<comment type="similarity">
    <text evidence="1">Belongs to the class-I pyridoxal-phosphate-dependent aminotransferase family.</text>
</comment>
<dbReference type="STRING" id="4846.A0A367KJU5"/>
<dbReference type="AlphaFoldDB" id="A0A367KJU5"/>
<dbReference type="PANTHER" id="PTHR43795">
    <property type="entry name" value="BIFUNCTIONAL ASPARTATE AMINOTRANSFERASE AND GLUTAMATE/ASPARTATE-PREPHENATE AMINOTRANSFERASE-RELATED"/>
    <property type="match status" value="1"/>
</dbReference>
<dbReference type="Pfam" id="PF00155">
    <property type="entry name" value="Aminotran_1_2"/>
    <property type="match status" value="1"/>
</dbReference>
<proteinExistence type="inferred from homology"/>
<dbReference type="InterPro" id="IPR004839">
    <property type="entry name" value="Aminotransferase_I/II_large"/>
</dbReference>
<dbReference type="GO" id="GO:0006520">
    <property type="term" value="P:amino acid metabolic process"/>
    <property type="evidence" value="ECO:0007669"/>
    <property type="project" value="TreeGrafter"/>
</dbReference>
<reference evidence="4 5" key="1">
    <citation type="journal article" date="2018" name="G3 (Bethesda)">
        <title>Phylogenetic and Phylogenomic Definition of Rhizopus Species.</title>
        <authorList>
            <person name="Gryganskyi A.P."/>
            <person name="Golan J."/>
            <person name="Dolatabadi S."/>
            <person name="Mondo S."/>
            <person name="Robb S."/>
            <person name="Idnurm A."/>
            <person name="Muszewska A."/>
            <person name="Steczkiewicz K."/>
            <person name="Masonjones S."/>
            <person name="Liao H.L."/>
            <person name="Gajdeczka M.T."/>
            <person name="Anike F."/>
            <person name="Vuek A."/>
            <person name="Anishchenko I.M."/>
            <person name="Voigt K."/>
            <person name="de Hoog G.S."/>
            <person name="Smith M.E."/>
            <person name="Heitman J."/>
            <person name="Vilgalys R."/>
            <person name="Stajich J.E."/>
        </authorList>
    </citation>
    <scope>NUCLEOTIDE SEQUENCE [LARGE SCALE GENOMIC DNA]</scope>
    <source>
        <strain evidence="4 5">LSU 92-RS-03</strain>
    </source>
</reference>
<dbReference type="GO" id="GO:0030170">
    <property type="term" value="F:pyridoxal phosphate binding"/>
    <property type="evidence" value="ECO:0007669"/>
    <property type="project" value="InterPro"/>
</dbReference>
<dbReference type="PANTHER" id="PTHR43795:SF39">
    <property type="entry name" value="AMINOTRANSFERASE CLASS I_CLASSII DOMAIN-CONTAINING PROTEIN"/>
    <property type="match status" value="1"/>
</dbReference>
<dbReference type="Gene3D" id="3.90.1150.10">
    <property type="entry name" value="Aspartate Aminotransferase, domain 1"/>
    <property type="match status" value="1"/>
</dbReference>
<dbReference type="InterPro" id="IPR015421">
    <property type="entry name" value="PyrdxlP-dep_Trfase_major"/>
</dbReference>
<dbReference type="InterPro" id="IPR050478">
    <property type="entry name" value="Ethylene_sulfur-biosynth"/>
</dbReference>
<evidence type="ECO:0000313" key="4">
    <source>
        <dbReference type="EMBL" id="RCI02504.1"/>
    </source>
</evidence>
<dbReference type="OrthoDB" id="7042322at2759"/>
<dbReference type="SUPFAM" id="SSF53383">
    <property type="entry name" value="PLP-dependent transferases"/>
    <property type="match status" value="1"/>
</dbReference>
<dbReference type="Proteomes" id="UP000253551">
    <property type="component" value="Unassembled WGS sequence"/>
</dbReference>
<dbReference type="InterPro" id="IPR015424">
    <property type="entry name" value="PyrdxlP-dep_Trfase"/>
</dbReference>
<dbReference type="InterPro" id="IPR015422">
    <property type="entry name" value="PyrdxlP-dep_Trfase_small"/>
</dbReference>
<gene>
    <name evidence="4" type="ORF">CU098_003930</name>
</gene>